<keyword evidence="1" id="KW-0479">Metal-binding</keyword>
<evidence type="ECO:0000256" key="1">
    <source>
        <dbReference type="ARBA" id="ARBA00022723"/>
    </source>
</evidence>
<evidence type="ECO:0000256" key="2">
    <source>
        <dbReference type="ARBA" id="ARBA00022771"/>
    </source>
</evidence>
<dbReference type="Pfam" id="PF05485">
    <property type="entry name" value="THAP"/>
    <property type="match status" value="1"/>
</dbReference>
<name>A0A8C7WWD5_9TELE</name>
<keyword evidence="7" id="KW-1185">Reference proteome</keyword>
<proteinExistence type="predicted"/>
<keyword evidence="2" id="KW-0863">Zinc-finger</keyword>
<evidence type="ECO:0000259" key="5">
    <source>
        <dbReference type="Pfam" id="PF05485"/>
    </source>
</evidence>
<dbReference type="AlphaFoldDB" id="A0A8C7WWD5"/>
<dbReference type="InterPro" id="IPR006612">
    <property type="entry name" value="THAP_Znf"/>
</dbReference>
<protein>
    <recommendedName>
        <fullName evidence="5">THAP-type domain-containing protein</fullName>
    </recommendedName>
</protein>
<reference evidence="6" key="1">
    <citation type="submission" date="2025-08" db="UniProtKB">
        <authorList>
            <consortium name="Ensembl"/>
        </authorList>
    </citation>
    <scope>IDENTIFICATION</scope>
</reference>
<sequence>MPSHAFKKDVVSFYQFLQDKDRKRWIAAVKREGWLPTDASRLCSDRFLSGRPVVTHFLFF</sequence>
<evidence type="ECO:0000256" key="4">
    <source>
        <dbReference type="ARBA" id="ARBA00023125"/>
    </source>
</evidence>
<organism evidence="6 7">
    <name type="scientific">Oryzias sinensis</name>
    <name type="common">Chinese medaka</name>
    <dbReference type="NCBI Taxonomy" id="183150"/>
    <lineage>
        <taxon>Eukaryota</taxon>
        <taxon>Metazoa</taxon>
        <taxon>Chordata</taxon>
        <taxon>Craniata</taxon>
        <taxon>Vertebrata</taxon>
        <taxon>Euteleostomi</taxon>
        <taxon>Actinopterygii</taxon>
        <taxon>Neopterygii</taxon>
        <taxon>Teleostei</taxon>
        <taxon>Neoteleostei</taxon>
        <taxon>Acanthomorphata</taxon>
        <taxon>Ovalentaria</taxon>
        <taxon>Atherinomorphae</taxon>
        <taxon>Beloniformes</taxon>
        <taxon>Adrianichthyidae</taxon>
        <taxon>Oryziinae</taxon>
        <taxon>Oryzias</taxon>
    </lineage>
</organism>
<dbReference type="Ensembl" id="ENSOSIT00000004433.1">
    <property type="protein sequence ID" value="ENSOSIP00000004140.1"/>
    <property type="gene ID" value="ENSOSIG00000002797.1"/>
</dbReference>
<evidence type="ECO:0000313" key="6">
    <source>
        <dbReference type="Ensembl" id="ENSOSIP00000004140.1"/>
    </source>
</evidence>
<keyword evidence="4" id="KW-0238">DNA-binding</keyword>
<dbReference type="GO" id="GO:0008270">
    <property type="term" value="F:zinc ion binding"/>
    <property type="evidence" value="ECO:0007669"/>
    <property type="project" value="UniProtKB-KW"/>
</dbReference>
<reference evidence="6" key="2">
    <citation type="submission" date="2025-09" db="UniProtKB">
        <authorList>
            <consortium name="Ensembl"/>
        </authorList>
    </citation>
    <scope>IDENTIFICATION</scope>
</reference>
<evidence type="ECO:0000313" key="7">
    <source>
        <dbReference type="Proteomes" id="UP000694383"/>
    </source>
</evidence>
<accession>A0A8C7WWD5</accession>
<dbReference type="Proteomes" id="UP000694383">
    <property type="component" value="Unplaced"/>
</dbReference>
<keyword evidence="3" id="KW-0862">Zinc</keyword>
<evidence type="ECO:0000256" key="3">
    <source>
        <dbReference type="ARBA" id="ARBA00022833"/>
    </source>
</evidence>
<feature type="domain" description="THAP-type" evidence="5">
    <location>
        <begin position="9"/>
        <end position="47"/>
    </location>
</feature>
<dbReference type="GO" id="GO:0003677">
    <property type="term" value="F:DNA binding"/>
    <property type="evidence" value="ECO:0007669"/>
    <property type="project" value="UniProtKB-KW"/>
</dbReference>
<dbReference type="GeneTree" id="ENSGT00980000198867"/>